<reference evidence="2" key="1">
    <citation type="journal article" date="2022" name="Int. J. Mol. Sci.">
        <title>Draft Genome of Tanacetum Coccineum: Genomic Comparison of Closely Related Tanacetum-Family Plants.</title>
        <authorList>
            <person name="Yamashiro T."/>
            <person name="Shiraishi A."/>
            <person name="Nakayama K."/>
            <person name="Satake H."/>
        </authorList>
    </citation>
    <scope>NUCLEOTIDE SEQUENCE</scope>
</reference>
<dbReference type="Gene3D" id="3.40.50.300">
    <property type="entry name" value="P-loop containing nucleotide triphosphate hydrolases"/>
    <property type="match status" value="1"/>
</dbReference>
<dbReference type="Pfam" id="PF00005">
    <property type="entry name" value="ABC_tran"/>
    <property type="match status" value="1"/>
</dbReference>
<protein>
    <submittedName>
        <fullName evidence="2">ABC transporter E family member 2</fullName>
    </submittedName>
</protein>
<dbReference type="Proteomes" id="UP001151760">
    <property type="component" value="Unassembled WGS sequence"/>
</dbReference>
<dbReference type="InterPro" id="IPR027417">
    <property type="entry name" value="P-loop_NTPase"/>
</dbReference>
<proteinExistence type="predicted"/>
<feature type="domain" description="ABC transporter" evidence="1">
    <location>
        <begin position="17"/>
        <end position="69"/>
    </location>
</feature>
<comment type="caution">
    <text evidence="2">The sequence shown here is derived from an EMBL/GenBank/DDBJ whole genome shotgun (WGS) entry which is preliminary data.</text>
</comment>
<dbReference type="InterPro" id="IPR013283">
    <property type="entry name" value="RLI1"/>
</dbReference>
<dbReference type="EMBL" id="BQNB010015557">
    <property type="protein sequence ID" value="GJT41368.1"/>
    <property type="molecule type" value="Genomic_DNA"/>
</dbReference>
<sequence>MQDVWMRHGDQALKMPNGFEDVVDKLPVPKLGNVVDRKVGELSGGELQRFAIVVCVVQDAQMYMFDEPSSYLDIKQRLKAAQVIRSLLTPKRLYRYVLTHSALICDSRRARFKCARLLAASMGTLVHMVL</sequence>
<dbReference type="InterPro" id="IPR003439">
    <property type="entry name" value="ABC_transporter-like_ATP-bd"/>
</dbReference>
<evidence type="ECO:0000313" key="3">
    <source>
        <dbReference type="Proteomes" id="UP001151760"/>
    </source>
</evidence>
<reference evidence="2" key="2">
    <citation type="submission" date="2022-01" db="EMBL/GenBank/DDBJ databases">
        <authorList>
            <person name="Yamashiro T."/>
            <person name="Shiraishi A."/>
            <person name="Satake H."/>
            <person name="Nakayama K."/>
        </authorList>
    </citation>
    <scope>NUCLEOTIDE SEQUENCE</scope>
</reference>
<evidence type="ECO:0000313" key="2">
    <source>
        <dbReference type="EMBL" id="GJT41368.1"/>
    </source>
</evidence>
<accession>A0ABQ5DSW9</accession>
<gene>
    <name evidence="2" type="ORF">Tco_0941233</name>
</gene>
<dbReference type="SUPFAM" id="SSF52540">
    <property type="entry name" value="P-loop containing nucleoside triphosphate hydrolases"/>
    <property type="match status" value="1"/>
</dbReference>
<dbReference type="PANTHER" id="PTHR19248">
    <property type="entry name" value="ATP-BINDING TRANSPORT PROTEIN-RELATED"/>
    <property type="match status" value="1"/>
</dbReference>
<keyword evidence="3" id="KW-1185">Reference proteome</keyword>
<name>A0ABQ5DSW9_9ASTR</name>
<organism evidence="2 3">
    <name type="scientific">Tanacetum coccineum</name>
    <dbReference type="NCBI Taxonomy" id="301880"/>
    <lineage>
        <taxon>Eukaryota</taxon>
        <taxon>Viridiplantae</taxon>
        <taxon>Streptophyta</taxon>
        <taxon>Embryophyta</taxon>
        <taxon>Tracheophyta</taxon>
        <taxon>Spermatophyta</taxon>
        <taxon>Magnoliopsida</taxon>
        <taxon>eudicotyledons</taxon>
        <taxon>Gunneridae</taxon>
        <taxon>Pentapetalae</taxon>
        <taxon>asterids</taxon>
        <taxon>campanulids</taxon>
        <taxon>Asterales</taxon>
        <taxon>Asteraceae</taxon>
        <taxon>Asteroideae</taxon>
        <taxon>Anthemideae</taxon>
        <taxon>Anthemidinae</taxon>
        <taxon>Tanacetum</taxon>
    </lineage>
</organism>
<evidence type="ECO:0000259" key="1">
    <source>
        <dbReference type="Pfam" id="PF00005"/>
    </source>
</evidence>